<dbReference type="InterPro" id="IPR007890">
    <property type="entry name" value="CHASE2"/>
</dbReference>
<protein>
    <recommendedName>
        <fullName evidence="2">Guanylate cyclase domain-containing protein</fullName>
    </recommendedName>
</protein>
<evidence type="ECO:0000256" key="1">
    <source>
        <dbReference type="SAM" id="Phobius"/>
    </source>
</evidence>
<dbReference type="InterPro" id="IPR029787">
    <property type="entry name" value="Nucleotide_cyclase"/>
</dbReference>
<dbReference type="InterPro" id="IPR001054">
    <property type="entry name" value="A/G_cyclase"/>
</dbReference>
<feature type="domain" description="Guanylate cyclase" evidence="2">
    <location>
        <begin position="471"/>
        <end position="601"/>
    </location>
</feature>
<feature type="transmembrane region" description="Helical" evidence="1">
    <location>
        <begin position="407"/>
        <end position="431"/>
    </location>
</feature>
<accession>A0A917MH92</accession>
<dbReference type="GO" id="GO:0035556">
    <property type="term" value="P:intracellular signal transduction"/>
    <property type="evidence" value="ECO:0007669"/>
    <property type="project" value="InterPro"/>
</dbReference>
<reference evidence="3" key="1">
    <citation type="journal article" date="2014" name="Int. J. Syst. Evol. Microbiol.">
        <title>Complete genome sequence of Corynebacterium casei LMG S-19264T (=DSM 44701T), isolated from a smear-ripened cheese.</title>
        <authorList>
            <consortium name="US DOE Joint Genome Institute (JGI-PGF)"/>
            <person name="Walter F."/>
            <person name="Albersmeier A."/>
            <person name="Kalinowski J."/>
            <person name="Ruckert C."/>
        </authorList>
    </citation>
    <scope>NUCLEOTIDE SEQUENCE</scope>
    <source>
        <strain evidence="3">CGMCC 1.12214</strain>
    </source>
</reference>
<dbReference type="InterPro" id="IPR050697">
    <property type="entry name" value="Adenylyl/Guanylyl_Cyclase_3/4"/>
</dbReference>
<keyword evidence="1" id="KW-1133">Transmembrane helix</keyword>
<dbReference type="RefSeq" id="WP_188517815.1">
    <property type="nucleotide sequence ID" value="NZ_BMES01000002.1"/>
</dbReference>
<evidence type="ECO:0000259" key="2">
    <source>
        <dbReference type="PROSITE" id="PS50125"/>
    </source>
</evidence>
<dbReference type="EMBL" id="BMES01000002">
    <property type="protein sequence ID" value="GGH19219.1"/>
    <property type="molecule type" value="Genomic_DNA"/>
</dbReference>
<dbReference type="PANTHER" id="PTHR43081">
    <property type="entry name" value="ADENYLATE CYCLASE, TERMINAL-DIFFERENTIATION SPECIFIC-RELATED"/>
    <property type="match status" value="1"/>
</dbReference>
<keyword evidence="4" id="KW-1185">Reference proteome</keyword>
<dbReference type="PROSITE" id="PS50125">
    <property type="entry name" value="GUANYLATE_CYCLASE_2"/>
    <property type="match status" value="1"/>
</dbReference>
<feature type="transmembrane region" description="Helical" evidence="1">
    <location>
        <begin position="341"/>
        <end position="359"/>
    </location>
</feature>
<gene>
    <name evidence="3" type="ORF">GCM10007036_21930</name>
</gene>
<proteinExistence type="predicted"/>
<dbReference type="SMART" id="SM01080">
    <property type="entry name" value="CHASE2"/>
    <property type="match status" value="1"/>
</dbReference>
<dbReference type="Pfam" id="PF05226">
    <property type="entry name" value="CHASE2"/>
    <property type="match status" value="1"/>
</dbReference>
<dbReference type="Proteomes" id="UP000603912">
    <property type="component" value="Unassembled WGS sequence"/>
</dbReference>
<dbReference type="Pfam" id="PF00211">
    <property type="entry name" value="Guanylate_cyc"/>
    <property type="match status" value="1"/>
</dbReference>
<evidence type="ECO:0000313" key="3">
    <source>
        <dbReference type="EMBL" id="GGH19219.1"/>
    </source>
</evidence>
<comment type="caution">
    <text evidence="3">The sequence shown here is derived from an EMBL/GenBank/DDBJ whole genome shotgun (WGS) entry which is preliminary data.</text>
</comment>
<organism evidence="3 4">
    <name type="scientific">Alsobacter metallidurans</name>
    <dbReference type="NCBI Taxonomy" id="340221"/>
    <lineage>
        <taxon>Bacteria</taxon>
        <taxon>Pseudomonadati</taxon>
        <taxon>Pseudomonadota</taxon>
        <taxon>Alphaproteobacteria</taxon>
        <taxon>Hyphomicrobiales</taxon>
        <taxon>Alsobacteraceae</taxon>
        <taxon>Alsobacter</taxon>
    </lineage>
</organism>
<keyword evidence="1" id="KW-0812">Transmembrane</keyword>
<dbReference type="CDD" id="cd07302">
    <property type="entry name" value="CHD"/>
    <property type="match status" value="1"/>
</dbReference>
<dbReference type="SMART" id="SM00044">
    <property type="entry name" value="CYCc"/>
    <property type="match status" value="1"/>
</dbReference>
<reference evidence="3" key="2">
    <citation type="submission" date="2020-09" db="EMBL/GenBank/DDBJ databases">
        <authorList>
            <person name="Sun Q."/>
            <person name="Zhou Y."/>
        </authorList>
    </citation>
    <scope>NUCLEOTIDE SEQUENCE</scope>
    <source>
        <strain evidence="3">CGMCC 1.12214</strain>
    </source>
</reference>
<dbReference type="GO" id="GO:0006171">
    <property type="term" value="P:cAMP biosynthetic process"/>
    <property type="evidence" value="ECO:0007669"/>
    <property type="project" value="TreeGrafter"/>
</dbReference>
<evidence type="ECO:0000313" key="4">
    <source>
        <dbReference type="Proteomes" id="UP000603912"/>
    </source>
</evidence>
<name>A0A917MH92_9HYPH</name>
<dbReference type="SUPFAM" id="SSF55073">
    <property type="entry name" value="Nucleotide cyclase"/>
    <property type="match status" value="1"/>
</dbReference>
<dbReference type="GO" id="GO:0004016">
    <property type="term" value="F:adenylate cyclase activity"/>
    <property type="evidence" value="ECO:0007669"/>
    <property type="project" value="UniProtKB-ARBA"/>
</dbReference>
<dbReference type="Gene3D" id="3.30.70.1230">
    <property type="entry name" value="Nucleotide cyclase"/>
    <property type="match status" value="1"/>
</dbReference>
<feature type="transmembrane region" description="Helical" evidence="1">
    <location>
        <begin position="371"/>
        <end position="401"/>
    </location>
</feature>
<dbReference type="AlphaFoldDB" id="A0A917MH92"/>
<sequence length="669" mass="69852">MTTGAALGKPFWRQRALSSAACFALVAACAAIGGWSGFSGPFSPLSGPNAPLYDLSAALLQHPDAASAWPNAVVLLIDQETLDGPPWSLAPRALQHRQLAELGRRALDLGARKVGFDLVLALDPADLAIAGADLRSFDAPLRALLERETDRVVIGSYPTVRPAQAYRDLVGPGGVGVVDLQAEEDGVVRSVATRLRLATGEIQAGFADRLAANDDDDLSVREQSRVLLFPGAPLRTAPVITVRRFESCLASADGLGRLQASLRNRVVLIGTGIVGEDLRRGPDRFMRQPAAAAPADPCAPAGLTLDFGDRNVAPGVLVQAAAVESAASARTPRLADPPARAAASGLMAAAAVLVFLGLSRRLARMPAERPTLFSTTAVAFAGVVAAIVGLAAAFLGVAALAVRGLGLWLPLGHTLMLVSAAGFMGAMTLAVRRDLALADLRRSFGRYLPAKVVAAALRRDDVVGGEERPISVLVADLRGFIQFCESRRRQPTAIIQALNAKFAAAQAVLDRYGATLDKFDGDAVIAFWNGVGEQPDHAARAVAAAIELIEQDALPGEDGGEGLRFKAAVASGLAFVGDYGSKQKTNFSAIGDPMNLAARLEGLCNPHGVPIVIAAETLEQARAAPGTDPAVLATLARTRFRDLGAVPLKGYTEPVRIATAEARCPPQGR</sequence>
<keyword evidence="1" id="KW-0472">Membrane</keyword>
<dbReference type="PANTHER" id="PTHR43081:SF1">
    <property type="entry name" value="ADENYLATE CYCLASE, TERMINAL-DIFFERENTIATION SPECIFIC"/>
    <property type="match status" value="1"/>
</dbReference>